<dbReference type="Gene3D" id="3.50.50.60">
    <property type="entry name" value="FAD/NAD(P)-binding domain"/>
    <property type="match status" value="2"/>
</dbReference>
<keyword evidence="7" id="KW-1185">Reference proteome</keyword>
<evidence type="ECO:0000256" key="1">
    <source>
        <dbReference type="ARBA" id="ARBA00022630"/>
    </source>
</evidence>
<evidence type="ECO:0000256" key="4">
    <source>
        <dbReference type="SAM" id="Phobius"/>
    </source>
</evidence>
<dbReference type="Pfam" id="PF07992">
    <property type="entry name" value="Pyr_redox_2"/>
    <property type="match status" value="1"/>
</dbReference>
<keyword evidence="4" id="KW-0472">Membrane</keyword>
<dbReference type="EMBL" id="JBIASD010000021">
    <property type="protein sequence ID" value="MFF3669424.1"/>
    <property type="molecule type" value="Genomic_DNA"/>
</dbReference>
<dbReference type="RefSeq" id="WP_387415498.1">
    <property type="nucleotide sequence ID" value="NZ_JBIASD010000021.1"/>
</dbReference>
<dbReference type="InterPro" id="IPR050097">
    <property type="entry name" value="Ferredoxin-NADP_redctase_2"/>
</dbReference>
<evidence type="ECO:0000313" key="6">
    <source>
        <dbReference type="EMBL" id="MFF3669424.1"/>
    </source>
</evidence>
<gene>
    <name evidence="6" type="ORF">ACFYXI_27915</name>
</gene>
<accession>A0ABW6SWN1</accession>
<name>A0ABW6SWN1_9ACTN</name>
<reference evidence="6 7" key="1">
    <citation type="submission" date="2024-10" db="EMBL/GenBank/DDBJ databases">
        <title>The Natural Products Discovery Center: Release of the First 8490 Sequenced Strains for Exploring Actinobacteria Biosynthetic Diversity.</title>
        <authorList>
            <person name="Kalkreuter E."/>
            <person name="Kautsar S.A."/>
            <person name="Yang D."/>
            <person name="Bader C.D."/>
            <person name="Teijaro C.N."/>
            <person name="Fluegel L."/>
            <person name="Davis C.M."/>
            <person name="Simpson J.R."/>
            <person name="Lauterbach L."/>
            <person name="Steele A.D."/>
            <person name="Gui C."/>
            <person name="Meng S."/>
            <person name="Li G."/>
            <person name="Viehrig K."/>
            <person name="Ye F."/>
            <person name="Su P."/>
            <person name="Kiefer A.F."/>
            <person name="Nichols A."/>
            <person name="Cepeda A.J."/>
            <person name="Yan W."/>
            <person name="Fan B."/>
            <person name="Jiang Y."/>
            <person name="Adhikari A."/>
            <person name="Zheng C.-J."/>
            <person name="Schuster L."/>
            <person name="Cowan T.M."/>
            <person name="Smanski M.J."/>
            <person name="Chevrette M.G."/>
            <person name="De Carvalho L.P.S."/>
            <person name="Shen B."/>
        </authorList>
    </citation>
    <scope>NUCLEOTIDE SEQUENCE [LARGE SCALE GENOMIC DNA]</scope>
    <source>
        <strain evidence="6 7">NPDC002173</strain>
    </source>
</reference>
<keyword evidence="4" id="KW-1133">Transmembrane helix</keyword>
<organism evidence="6 7">
    <name type="scientific">Microtetraspora malaysiensis</name>
    <dbReference type="NCBI Taxonomy" id="161358"/>
    <lineage>
        <taxon>Bacteria</taxon>
        <taxon>Bacillati</taxon>
        <taxon>Actinomycetota</taxon>
        <taxon>Actinomycetes</taxon>
        <taxon>Streptosporangiales</taxon>
        <taxon>Streptosporangiaceae</taxon>
        <taxon>Microtetraspora</taxon>
    </lineage>
</organism>
<dbReference type="PANTHER" id="PTHR48105">
    <property type="entry name" value="THIOREDOXIN REDUCTASE 1-RELATED-RELATED"/>
    <property type="match status" value="1"/>
</dbReference>
<evidence type="ECO:0000256" key="2">
    <source>
        <dbReference type="ARBA" id="ARBA00023002"/>
    </source>
</evidence>
<feature type="transmembrane region" description="Helical" evidence="4">
    <location>
        <begin position="12"/>
        <end position="32"/>
    </location>
</feature>
<evidence type="ECO:0000256" key="3">
    <source>
        <dbReference type="ARBA" id="ARBA00048132"/>
    </source>
</evidence>
<dbReference type="InterPro" id="IPR036188">
    <property type="entry name" value="FAD/NAD-bd_sf"/>
</dbReference>
<protein>
    <submittedName>
        <fullName evidence="6">NAD(P)/FAD-dependent oxidoreductase</fullName>
    </submittedName>
</protein>
<keyword evidence="1" id="KW-0285">Flavoprotein</keyword>
<comment type="catalytic activity">
    <reaction evidence="3">
        <text>[thioredoxin]-dithiol + NADP(+) = [thioredoxin]-disulfide + NADPH + H(+)</text>
        <dbReference type="Rhea" id="RHEA:20345"/>
        <dbReference type="Rhea" id="RHEA-COMP:10698"/>
        <dbReference type="Rhea" id="RHEA-COMP:10700"/>
        <dbReference type="ChEBI" id="CHEBI:15378"/>
        <dbReference type="ChEBI" id="CHEBI:29950"/>
        <dbReference type="ChEBI" id="CHEBI:50058"/>
        <dbReference type="ChEBI" id="CHEBI:57783"/>
        <dbReference type="ChEBI" id="CHEBI:58349"/>
        <dbReference type="EC" id="1.8.1.9"/>
    </reaction>
</comment>
<dbReference type="Proteomes" id="UP001602013">
    <property type="component" value="Unassembled WGS sequence"/>
</dbReference>
<proteinExistence type="predicted"/>
<dbReference type="InterPro" id="IPR023753">
    <property type="entry name" value="FAD/NAD-binding_dom"/>
</dbReference>
<comment type="caution">
    <text evidence="6">The sequence shown here is derived from an EMBL/GenBank/DDBJ whole genome shotgun (WGS) entry which is preliminary data.</text>
</comment>
<dbReference type="PRINTS" id="PR00368">
    <property type="entry name" value="FADPNR"/>
</dbReference>
<evidence type="ECO:0000259" key="5">
    <source>
        <dbReference type="Pfam" id="PF07992"/>
    </source>
</evidence>
<dbReference type="SUPFAM" id="SSF51905">
    <property type="entry name" value="FAD/NAD(P)-binding domain"/>
    <property type="match status" value="1"/>
</dbReference>
<feature type="domain" description="FAD/NAD(P)-binding" evidence="5">
    <location>
        <begin position="14"/>
        <end position="285"/>
    </location>
</feature>
<sequence length="336" mass="35889">MSDAKNAAMNDSMYDVVVVGAGAAGLSAALVLGRARRRVAVVDAGTPRNAPAAHMHGFLSRDGMPPAALLEVGRAEVTGYGVELIEGRVDHIEPGFLVHLAGGPALRARRVLVATGLRDELPEIPGVRERWGRDLLHCPYCHAYEVRGEPIGVLGTHPNAVSQALLLQKWSADVVFFPHTLAVTDGERERLAARGVRVIDGIIKRLVVDEDRVRGVELAEGSVVPRSAVFVFPHMLPRDALLTDLGCERDENGWVTTDPSGRTSVPGLWAVGNVADPRAQVITAAGMGSAAAIAIDHDLVNEEVARDVEDYRTAEAKSPASLRPIAHAVSLEEHRA</sequence>
<evidence type="ECO:0000313" key="7">
    <source>
        <dbReference type="Proteomes" id="UP001602013"/>
    </source>
</evidence>
<keyword evidence="4" id="KW-0812">Transmembrane</keyword>
<dbReference type="PRINTS" id="PR00469">
    <property type="entry name" value="PNDRDTASEII"/>
</dbReference>
<keyword evidence="2" id="KW-0560">Oxidoreductase</keyword>